<name>A0A5N5VWJ3_STRMB</name>
<evidence type="ECO:0000313" key="2">
    <source>
        <dbReference type="Proteomes" id="UP000327000"/>
    </source>
</evidence>
<reference evidence="1 2" key="1">
    <citation type="journal article" date="2019" name="Microb. Cell Fact.">
        <title>Exploring novel herbicidin analogues by transcriptional regulator overexpression and MS/MS molecular networking.</title>
        <authorList>
            <person name="Shi Y."/>
            <person name="Gu R."/>
            <person name="Li Y."/>
            <person name="Wang X."/>
            <person name="Ren W."/>
            <person name="Li X."/>
            <person name="Wang L."/>
            <person name="Xie Y."/>
            <person name="Hong B."/>
        </authorList>
    </citation>
    <scope>NUCLEOTIDE SEQUENCE [LARGE SCALE GENOMIC DNA]</scope>
    <source>
        <strain evidence="1 2">US-43</strain>
    </source>
</reference>
<keyword evidence="2" id="KW-1185">Reference proteome</keyword>
<comment type="caution">
    <text evidence="1">The sequence shown here is derived from an EMBL/GenBank/DDBJ whole genome shotgun (WGS) entry which is preliminary data.</text>
</comment>
<evidence type="ECO:0000313" key="1">
    <source>
        <dbReference type="EMBL" id="KAB7832510.1"/>
    </source>
</evidence>
<dbReference type="OrthoDB" id="4215678at2"/>
<dbReference type="AlphaFoldDB" id="A0A5N5VWJ3"/>
<dbReference type="EMBL" id="VOKX01000145">
    <property type="protein sequence ID" value="KAB7832510.1"/>
    <property type="molecule type" value="Genomic_DNA"/>
</dbReference>
<dbReference type="Proteomes" id="UP000327000">
    <property type="component" value="Unassembled WGS sequence"/>
</dbReference>
<gene>
    <name evidence="1" type="ORF">FRZ00_34760</name>
</gene>
<protein>
    <submittedName>
        <fullName evidence="1">Uncharacterized protein</fullName>
    </submittedName>
</protein>
<organism evidence="1 2">
    <name type="scientific">Streptomyces mobaraensis</name>
    <name type="common">Streptoverticillium mobaraense</name>
    <dbReference type="NCBI Taxonomy" id="35621"/>
    <lineage>
        <taxon>Bacteria</taxon>
        <taxon>Bacillati</taxon>
        <taxon>Actinomycetota</taxon>
        <taxon>Actinomycetes</taxon>
        <taxon>Kitasatosporales</taxon>
        <taxon>Streptomycetaceae</taxon>
        <taxon>Streptomyces</taxon>
    </lineage>
</organism>
<dbReference type="RefSeq" id="WP_152266302.1">
    <property type="nucleotide sequence ID" value="NZ_VOKX01000145.1"/>
</dbReference>
<sequence length="207" mass="23097">MADMRDLWWSAGRMAFDVMEDDSVLNERWSEALRRSATLLEPVWSKGDSSGIFTFALPTVALALYSRPIREHPEDVLIGDIVEWLDQRLKGGEDALAAVGLPANEFFAVLERNERLVKNQPSLVSVIRDGLVEFGHDLDDDSPLSVLFSNLARRRPRVSETAGGIELPSSEQSPAGSLLSAAAGWAFLAFNQHYLGSDWEAVHRYRR</sequence>
<accession>A0A5N5VWJ3</accession>
<proteinExistence type="predicted"/>